<name>A0A1H4UG06_9BRAD</name>
<organism evidence="3 4">
    <name type="scientific">Bradyrhizobium lablabi</name>
    <dbReference type="NCBI Taxonomy" id="722472"/>
    <lineage>
        <taxon>Bacteria</taxon>
        <taxon>Pseudomonadati</taxon>
        <taxon>Pseudomonadota</taxon>
        <taxon>Alphaproteobacteria</taxon>
        <taxon>Hyphomicrobiales</taxon>
        <taxon>Nitrobacteraceae</taxon>
        <taxon>Bradyrhizobium</taxon>
    </lineage>
</organism>
<evidence type="ECO:0000259" key="1">
    <source>
        <dbReference type="PROSITE" id="PS50404"/>
    </source>
</evidence>
<evidence type="ECO:0000313" key="4">
    <source>
        <dbReference type="Proteomes" id="UP000183208"/>
    </source>
</evidence>
<dbReference type="SUPFAM" id="SSF47616">
    <property type="entry name" value="GST C-terminal domain-like"/>
    <property type="match status" value="1"/>
</dbReference>
<dbReference type="InterPro" id="IPR036282">
    <property type="entry name" value="Glutathione-S-Trfase_C_sf"/>
</dbReference>
<dbReference type="InterPro" id="IPR034345">
    <property type="entry name" value="Gtt2-like_N"/>
</dbReference>
<proteinExistence type="predicted"/>
<gene>
    <name evidence="3" type="ORF">SAMN05444171_1993</name>
</gene>
<sequence length="225" mass="24763">MKIYDRPGFPNPSRIRIVLAEKRLENRIEFVSVDLIGAEHKQPRFLAINPSGKIPVLELDDGTLISESTAITEYLDNLDGNPTLTGKTPREKATVHIRAEAELMGAVDGYFHYATPGLGDAMQPYVSPEWTGRQEWGQRQGAKAIQGMKYFDGVLKSRPFVAGEAFSMADITVFASLDFAEAAGLAIPPELASLAAWRTKVSELPSVKKRSGQAFLPEDLKRFGL</sequence>
<dbReference type="PROSITE" id="PS50405">
    <property type="entry name" value="GST_CTER"/>
    <property type="match status" value="1"/>
</dbReference>
<dbReference type="CDD" id="cd03051">
    <property type="entry name" value="GST_N_GTT2_like"/>
    <property type="match status" value="1"/>
</dbReference>
<dbReference type="Proteomes" id="UP000183208">
    <property type="component" value="Unassembled WGS sequence"/>
</dbReference>
<dbReference type="SUPFAM" id="SSF52833">
    <property type="entry name" value="Thioredoxin-like"/>
    <property type="match status" value="1"/>
</dbReference>
<dbReference type="InterPro" id="IPR004045">
    <property type="entry name" value="Glutathione_S-Trfase_N"/>
</dbReference>
<feature type="domain" description="GST N-terminal" evidence="1">
    <location>
        <begin position="1"/>
        <end position="83"/>
    </location>
</feature>
<dbReference type="Pfam" id="PF00043">
    <property type="entry name" value="GST_C"/>
    <property type="match status" value="1"/>
</dbReference>
<dbReference type="Gene3D" id="1.20.1050.10">
    <property type="match status" value="1"/>
</dbReference>
<dbReference type="InterPro" id="IPR040079">
    <property type="entry name" value="Glutathione_S-Trfase"/>
</dbReference>
<keyword evidence="3" id="KW-0808">Transferase</keyword>
<reference evidence="3 4" key="1">
    <citation type="submission" date="2016-10" db="EMBL/GenBank/DDBJ databases">
        <authorList>
            <person name="de Groot N.N."/>
        </authorList>
    </citation>
    <scope>NUCLEOTIDE SEQUENCE [LARGE SCALE GENOMIC DNA]</scope>
    <source>
        <strain evidence="3 4">GAS522</strain>
    </source>
</reference>
<dbReference type="PANTHER" id="PTHR44051">
    <property type="entry name" value="GLUTATHIONE S-TRANSFERASE-RELATED"/>
    <property type="match status" value="1"/>
</dbReference>
<evidence type="ECO:0000259" key="2">
    <source>
        <dbReference type="PROSITE" id="PS50405"/>
    </source>
</evidence>
<evidence type="ECO:0000313" key="3">
    <source>
        <dbReference type="EMBL" id="SEC67104.1"/>
    </source>
</evidence>
<dbReference type="InterPro" id="IPR004046">
    <property type="entry name" value="GST_C"/>
</dbReference>
<dbReference type="SFLD" id="SFLDG00358">
    <property type="entry name" value="Main_(cytGST)"/>
    <property type="match status" value="1"/>
</dbReference>
<dbReference type="PROSITE" id="PS50404">
    <property type="entry name" value="GST_NTER"/>
    <property type="match status" value="1"/>
</dbReference>
<feature type="domain" description="GST C-terminal" evidence="2">
    <location>
        <begin position="88"/>
        <end position="223"/>
    </location>
</feature>
<dbReference type="EMBL" id="FNTI01000001">
    <property type="protein sequence ID" value="SEC67104.1"/>
    <property type="molecule type" value="Genomic_DNA"/>
</dbReference>
<dbReference type="InterPro" id="IPR036249">
    <property type="entry name" value="Thioredoxin-like_sf"/>
</dbReference>
<dbReference type="AlphaFoldDB" id="A0A1H4UG06"/>
<dbReference type="OrthoDB" id="5293590at2"/>
<dbReference type="PANTHER" id="PTHR44051:SF8">
    <property type="entry name" value="GLUTATHIONE S-TRANSFERASE GSTA"/>
    <property type="match status" value="1"/>
</dbReference>
<dbReference type="RefSeq" id="WP_074818272.1">
    <property type="nucleotide sequence ID" value="NZ_FNTI01000001.1"/>
</dbReference>
<dbReference type="SFLD" id="SFLDS00019">
    <property type="entry name" value="Glutathione_Transferase_(cytos"/>
    <property type="match status" value="1"/>
</dbReference>
<dbReference type="GO" id="GO:0016740">
    <property type="term" value="F:transferase activity"/>
    <property type="evidence" value="ECO:0007669"/>
    <property type="project" value="UniProtKB-KW"/>
</dbReference>
<dbReference type="Pfam" id="PF13409">
    <property type="entry name" value="GST_N_2"/>
    <property type="match status" value="1"/>
</dbReference>
<dbReference type="Gene3D" id="3.40.30.10">
    <property type="entry name" value="Glutaredoxin"/>
    <property type="match status" value="1"/>
</dbReference>
<accession>A0A1H4UG06</accession>
<dbReference type="InterPro" id="IPR010987">
    <property type="entry name" value="Glutathione-S-Trfase_C-like"/>
</dbReference>
<protein>
    <submittedName>
        <fullName evidence="3">Glutathione S-transferase</fullName>
    </submittedName>
</protein>